<dbReference type="EMBL" id="FNIJ01000006">
    <property type="protein sequence ID" value="SDN94514.1"/>
    <property type="molecule type" value="Genomic_DNA"/>
</dbReference>
<dbReference type="AlphaFoldDB" id="A0A1H0FIT5"/>
<dbReference type="Pfam" id="PF12893">
    <property type="entry name" value="Lumazine_bd_2"/>
    <property type="match status" value="1"/>
</dbReference>
<dbReference type="Proteomes" id="UP000242957">
    <property type="component" value="Unassembled WGS sequence"/>
</dbReference>
<gene>
    <name evidence="1" type="ORF">SAMN05216193_106215</name>
</gene>
<evidence type="ECO:0000313" key="2">
    <source>
        <dbReference type="Proteomes" id="UP000242957"/>
    </source>
</evidence>
<dbReference type="OrthoDB" id="5676998at2"/>
<reference evidence="2" key="1">
    <citation type="submission" date="2016-10" db="EMBL/GenBank/DDBJ databases">
        <authorList>
            <person name="Varghese N."/>
            <person name="Submissions S."/>
        </authorList>
    </citation>
    <scope>NUCLEOTIDE SEQUENCE [LARGE SCALE GENOMIC DNA]</scope>
    <source>
        <strain evidence="2">JCM 21621</strain>
    </source>
</reference>
<dbReference type="InterPro" id="IPR032710">
    <property type="entry name" value="NTF2-like_dom_sf"/>
</dbReference>
<accession>A0A1H0FIT5</accession>
<name>A0A1H0FIT5_9PSED</name>
<dbReference type="SUPFAM" id="SSF54427">
    <property type="entry name" value="NTF2-like"/>
    <property type="match status" value="1"/>
</dbReference>
<evidence type="ECO:0000313" key="1">
    <source>
        <dbReference type="EMBL" id="SDN94514.1"/>
    </source>
</evidence>
<organism evidence="1 2">
    <name type="scientific">Pseudomonas jinjuensis</name>
    <dbReference type="NCBI Taxonomy" id="198616"/>
    <lineage>
        <taxon>Bacteria</taxon>
        <taxon>Pseudomonadati</taxon>
        <taxon>Pseudomonadota</taxon>
        <taxon>Gammaproteobacteria</taxon>
        <taxon>Pseudomonadales</taxon>
        <taxon>Pseudomonadaceae</taxon>
        <taxon>Pseudomonas</taxon>
    </lineage>
</organism>
<proteinExistence type="predicted"/>
<keyword evidence="2" id="KW-1185">Reference proteome</keyword>
<dbReference type="RefSeq" id="WP_084314806.1">
    <property type="nucleotide sequence ID" value="NZ_FNIJ01000006.1"/>
</dbReference>
<protein>
    <submittedName>
        <fullName evidence="1">Lumazine-binding</fullName>
    </submittedName>
</protein>
<sequence length="123" mass="14153">MDSQSADSAAISRVIEDYVEGMVFADESRLRQAFHPACRIVGHFHGSLEWMTLDEFIGEIKAEDPPASDTRPFWEIRELDVTGDCATAKVVDDFLGLRFTDYLSLLKIDRQWRVINKLFYLHV</sequence>
<dbReference type="InterPro" id="IPR039437">
    <property type="entry name" value="FrzH/put_lumazine-bd"/>
</dbReference>
<dbReference type="Gene3D" id="3.10.450.50">
    <property type="match status" value="1"/>
</dbReference>
<dbReference type="STRING" id="198616.SAMN05216193_106215"/>